<feature type="domain" description="Protein export membrane protein SecD/SecF C-terminal" evidence="13">
    <location>
        <begin position="108"/>
        <end position="283"/>
    </location>
</feature>
<dbReference type="EMBL" id="FQXR01000008">
    <property type="protein sequence ID" value="SHI03410.1"/>
    <property type="molecule type" value="Genomic_DNA"/>
</dbReference>
<feature type="transmembrane region" description="Helical" evidence="12">
    <location>
        <begin position="128"/>
        <end position="145"/>
    </location>
</feature>
<dbReference type="AlphaFoldDB" id="A0A1M5XUC9"/>
<comment type="caution">
    <text evidence="12">Lacks conserved residue(s) required for the propagation of feature annotation.</text>
</comment>
<keyword evidence="6 12" id="KW-1133">Transmembrane helix</keyword>
<accession>A0A1M5XUC9</accession>
<evidence type="ECO:0000256" key="10">
    <source>
        <dbReference type="ARBA" id="ARBA00060856"/>
    </source>
</evidence>
<organism evidence="14 15">
    <name type="scientific">Sporanaerobacter acetigenes DSM 13106</name>
    <dbReference type="NCBI Taxonomy" id="1123281"/>
    <lineage>
        <taxon>Bacteria</taxon>
        <taxon>Bacillati</taxon>
        <taxon>Bacillota</taxon>
        <taxon>Tissierellia</taxon>
        <taxon>Tissierellales</taxon>
        <taxon>Sporanaerobacteraceae</taxon>
        <taxon>Sporanaerobacter</taxon>
    </lineage>
</organism>
<dbReference type="InterPro" id="IPR022646">
    <property type="entry name" value="SecD/SecF_CS"/>
</dbReference>
<dbReference type="Pfam" id="PF07549">
    <property type="entry name" value="Sec_GG"/>
    <property type="match status" value="1"/>
</dbReference>
<name>A0A1M5XUC9_9FIRM</name>
<keyword evidence="5 12" id="KW-0653">Protein transport</keyword>
<comment type="function">
    <text evidence="9 12">Part of the Sec protein translocase complex. Interacts with the SecYEG preprotein conducting channel. SecDF uses the proton motive force (PMF) to complete protein translocation after the ATP-dependent function of SecA.</text>
</comment>
<feature type="transmembrane region" description="Helical" evidence="12">
    <location>
        <begin position="12"/>
        <end position="31"/>
    </location>
</feature>
<dbReference type="PANTHER" id="PTHR30081:SF8">
    <property type="entry name" value="PROTEIN TRANSLOCASE SUBUNIT SECF"/>
    <property type="match status" value="1"/>
</dbReference>
<dbReference type="InterPro" id="IPR022645">
    <property type="entry name" value="SecD/SecF_bac"/>
</dbReference>
<comment type="similarity">
    <text evidence="11">In the N-terminal section; belongs to the SecD/SecF family. SecD subfamily.</text>
</comment>
<dbReference type="InterPro" id="IPR022813">
    <property type="entry name" value="SecD/SecF_arch_bac"/>
</dbReference>
<comment type="similarity">
    <text evidence="12">Belongs to the SecD/SecF family. SecF subfamily.</text>
</comment>
<keyword evidence="15" id="KW-1185">Reference proteome</keyword>
<dbReference type="Pfam" id="PF02355">
    <property type="entry name" value="SecD_SecF_C"/>
    <property type="match status" value="1"/>
</dbReference>
<dbReference type="OrthoDB" id="9805019at2"/>
<reference evidence="14 15" key="1">
    <citation type="submission" date="2016-11" db="EMBL/GenBank/DDBJ databases">
        <authorList>
            <person name="Jaros S."/>
            <person name="Januszkiewicz K."/>
            <person name="Wedrychowicz H."/>
        </authorList>
    </citation>
    <scope>NUCLEOTIDE SEQUENCE [LARGE SCALE GENOMIC DNA]</scope>
    <source>
        <strain evidence="14 15">DSM 13106</strain>
    </source>
</reference>
<keyword evidence="2 12" id="KW-0813">Transport</keyword>
<feature type="transmembrane region" description="Helical" evidence="12">
    <location>
        <begin position="152"/>
        <end position="173"/>
    </location>
</feature>
<comment type="subunit">
    <text evidence="12">Forms a complex with SecD. Part of the essential Sec protein translocation apparatus which comprises SecA, SecYEG and auxiliary proteins SecDF. Other proteins may also be involved.</text>
</comment>
<dbReference type="SUPFAM" id="SSF82866">
    <property type="entry name" value="Multidrug efflux transporter AcrB transmembrane domain"/>
    <property type="match status" value="1"/>
</dbReference>
<dbReference type="PRINTS" id="PR01755">
    <property type="entry name" value="SECFTRNLCASE"/>
</dbReference>
<dbReference type="FunFam" id="1.20.1640.10:FF:000024">
    <property type="entry name" value="Multifunctional fusion protein"/>
    <property type="match status" value="1"/>
</dbReference>
<comment type="similarity">
    <text evidence="10">In the C-terminal section; belongs to the SecD/SecF family. SecF subfamily.</text>
</comment>
<protein>
    <recommendedName>
        <fullName evidence="12">Protein-export membrane protein SecF</fullName>
    </recommendedName>
</protein>
<dbReference type="HAMAP" id="MF_01464_B">
    <property type="entry name" value="SecF_B"/>
    <property type="match status" value="1"/>
</dbReference>
<evidence type="ECO:0000256" key="2">
    <source>
        <dbReference type="ARBA" id="ARBA00022448"/>
    </source>
</evidence>
<keyword evidence="7 12" id="KW-0811">Translocation</keyword>
<proteinExistence type="inferred from homology"/>
<dbReference type="InterPro" id="IPR048634">
    <property type="entry name" value="SecD_SecF_C"/>
</dbReference>
<dbReference type="NCBIfam" id="TIGR00966">
    <property type="entry name" value="transloc_SecF"/>
    <property type="match status" value="1"/>
</dbReference>
<evidence type="ECO:0000256" key="9">
    <source>
        <dbReference type="ARBA" id="ARBA00059018"/>
    </source>
</evidence>
<evidence type="ECO:0000313" key="14">
    <source>
        <dbReference type="EMBL" id="SHI03410.1"/>
    </source>
</evidence>
<dbReference type="Gene3D" id="1.20.1640.10">
    <property type="entry name" value="Multidrug efflux transporter AcrB transmembrane domain"/>
    <property type="match status" value="1"/>
</dbReference>
<evidence type="ECO:0000256" key="6">
    <source>
        <dbReference type="ARBA" id="ARBA00022989"/>
    </source>
</evidence>
<keyword evidence="3 12" id="KW-1003">Cell membrane</keyword>
<evidence type="ECO:0000256" key="12">
    <source>
        <dbReference type="HAMAP-Rule" id="MF_01464"/>
    </source>
</evidence>
<comment type="subcellular location">
    <subcellularLocation>
        <location evidence="1 12">Cell membrane</location>
        <topology evidence="1 12">Multi-pass membrane protein</topology>
    </subcellularLocation>
</comment>
<dbReference type="GO" id="GO:0006605">
    <property type="term" value="P:protein targeting"/>
    <property type="evidence" value="ECO:0007669"/>
    <property type="project" value="UniProtKB-UniRule"/>
</dbReference>
<dbReference type="InterPro" id="IPR005665">
    <property type="entry name" value="SecF_bac"/>
</dbReference>
<evidence type="ECO:0000256" key="1">
    <source>
        <dbReference type="ARBA" id="ARBA00004651"/>
    </source>
</evidence>
<keyword evidence="8 12" id="KW-0472">Membrane</keyword>
<evidence type="ECO:0000259" key="13">
    <source>
        <dbReference type="Pfam" id="PF02355"/>
    </source>
</evidence>
<dbReference type="Proteomes" id="UP000184389">
    <property type="component" value="Unassembled WGS sequence"/>
</dbReference>
<evidence type="ECO:0000256" key="8">
    <source>
        <dbReference type="ARBA" id="ARBA00023136"/>
    </source>
</evidence>
<dbReference type="RefSeq" id="WP_072744491.1">
    <property type="nucleotide sequence ID" value="NZ_FQXR01000008.1"/>
</dbReference>
<dbReference type="NCBIfam" id="TIGR00916">
    <property type="entry name" value="2A0604s01"/>
    <property type="match status" value="1"/>
</dbReference>
<dbReference type="InterPro" id="IPR055344">
    <property type="entry name" value="SecD_SecF_C_bact"/>
</dbReference>
<dbReference type="GO" id="GO:0015450">
    <property type="term" value="F:protein-transporting ATPase activity"/>
    <property type="evidence" value="ECO:0007669"/>
    <property type="project" value="InterPro"/>
</dbReference>
<keyword evidence="4 12" id="KW-0812">Transmembrane</keyword>
<evidence type="ECO:0000313" key="15">
    <source>
        <dbReference type="Proteomes" id="UP000184389"/>
    </source>
</evidence>
<evidence type="ECO:0000256" key="3">
    <source>
        <dbReference type="ARBA" id="ARBA00022475"/>
    </source>
</evidence>
<dbReference type="GO" id="GO:0043952">
    <property type="term" value="P:protein transport by the Sec complex"/>
    <property type="evidence" value="ECO:0007669"/>
    <property type="project" value="UniProtKB-UniRule"/>
</dbReference>
<feature type="transmembrane region" description="Helical" evidence="12">
    <location>
        <begin position="255"/>
        <end position="280"/>
    </location>
</feature>
<evidence type="ECO:0000256" key="7">
    <source>
        <dbReference type="ARBA" id="ARBA00023010"/>
    </source>
</evidence>
<dbReference type="PANTHER" id="PTHR30081">
    <property type="entry name" value="PROTEIN-EXPORT MEMBRANE PROTEIN SEC"/>
    <property type="match status" value="1"/>
</dbReference>
<dbReference type="GO" id="GO:0065002">
    <property type="term" value="P:intracellular protein transmembrane transport"/>
    <property type="evidence" value="ECO:0007669"/>
    <property type="project" value="UniProtKB-UniRule"/>
</dbReference>
<dbReference type="GO" id="GO:0005886">
    <property type="term" value="C:plasma membrane"/>
    <property type="evidence" value="ECO:0007669"/>
    <property type="project" value="UniProtKB-SubCell"/>
</dbReference>
<evidence type="ECO:0000256" key="4">
    <source>
        <dbReference type="ARBA" id="ARBA00022692"/>
    </source>
</evidence>
<evidence type="ECO:0000256" key="11">
    <source>
        <dbReference type="ARBA" id="ARBA00061053"/>
    </source>
</evidence>
<gene>
    <name evidence="12" type="primary">secF</name>
    <name evidence="14" type="ORF">SAMN02745180_01826</name>
</gene>
<sequence length="295" mass="33153">MVKIVENRKVFFGISLAIIIFGMIMFAVNGLNKGIDFAGGTLIQIRIGKIVPVDEVRKITDDYDKEASIIHSGPNKDEVIIKSTKDFTNKEINEIFDKFKEKYNLKDDSPLQAQKFSPTMGDEIREKALLSAAIAVVAMLIYITWRFEFKFALAAIIALAHDVLITLSVYAIFKIPVNSSFIAAILTILGYSINDTIVIFDRIRENLKISKKDPYEKVINYSIKQSMTRTINTSLTTLTAILMLYIFGVEDIKVLALPLIIGVISGTYSSIFIASPLWYVMKSKEKNTGYNPKRA</sequence>
<evidence type="ECO:0000256" key="5">
    <source>
        <dbReference type="ARBA" id="ARBA00022927"/>
    </source>
</evidence>
<dbReference type="STRING" id="1123281.SAMN02745180_01826"/>
<feature type="transmembrane region" description="Helical" evidence="12">
    <location>
        <begin position="231"/>
        <end position="249"/>
    </location>
</feature>